<feature type="repeat" description="ANK" evidence="3">
    <location>
        <begin position="319"/>
        <end position="343"/>
    </location>
</feature>
<dbReference type="PROSITE" id="PS50088">
    <property type="entry name" value="ANK_REPEAT"/>
    <property type="match status" value="2"/>
</dbReference>
<gene>
    <name evidence="4" type="ORF">GTHE00462_LOCUS926</name>
</gene>
<evidence type="ECO:0000256" key="2">
    <source>
        <dbReference type="ARBA" id="ARBA00023043"/>
    </source>
</evidence>
<dbReference type="AlphaFoldDB" id="A0A7S4H8Y9"/>
<reference evidence="4" key="1">
    <citation type="submission" date="2021-01" db="EMBL/GenBank/DDBJ databases">
        <authorList>
            <person name="Corre E."/>
            <person name="Pelletier E."/>
            <person name="Niang G."/>
            <person name="Scheremetjew M."/>
            <person name="Finn R."/>
            <person name="Kale V."/>
            <person name="Holt S."/>
            <person name="Cochrane G."/>
            <person name="Meng A."/>
            <person name="Brown T."/>
            <person name="Cohen L."/>
        </authorList>
    </citation>
    <scope>NUCLEOTIDE SEQUENCE</scope>
    <source>
        <strain evidence="4">CCMP 2712</strain>
    </source>
</reference>
<proteinExistence type="predicted"/>
<evidence type="ECO:0000256" key="3">
    <source>
        <dbReference type="PROSITE-ProRule" id="PRU00023"/>
    </source>
</evidence>
<organism evidence="4">
    <name type="scientific">Guillardia theta</name>
    <name type="common">Cryptophyte</name>
    <name type="synonym">Cryptomonas phi</name>
    <dbReference type="NCBI Taxonomy" id="55529"/>
    <lineage>
        <taxon>Eukaryota</taxon>
        <taxon>Cryptophyceae</taxon>
        <taxon>Pyrenomonadales</taxon>
        <taxon>Geminigeraceae</taxon>
        <taxon>Guillardia</taxon>
    </lineage>
</organism>
<keyword evidence="2 3" id="KW-0040">ANK repeat</keyword>
<name>A0A7S4H8Y9_GUITH</name>
<accession>A0A7S4H8Y9</accession>
<protein>
    <submittedName>
        <fullName evidence="4">Uncharacterized protein</fullName>
    </submittedName>
</protein>
<dbReference type="SMART" id="SM00248">
    <property type="entry name" value="ANK"/>
    <property type="match status" value="4"/>
</dbReference>
<dbReference type="Gene3D" id="1.25.40.20">
    <property type="entry name" value="Ankyrin repeat-containing domain"/>
    <property type="match status" value="2"/>
</dbReference>
<dbReference type="PANTHER" id="PTHR24201:SF15">
    <property type="entry name" value="ANKYRIN REPEAT DOMAIN-CONTAINING PROTEIN 66"/>
    <property type="match status" value="1"/>
</dbReference>
<evidence type="ECO:0000256" key="1">
    <source>
        <dbReference type="ARBA" id="ARBA00022737"/>
    </source>
</evidence>
<dbReference type="Pfam" id="PF00023">
    <property type="entry name" value="Ank"/>
    <property type="match status" value="2"/>
</dbReference>
<dbReference type="InterPro" id="IPR036770">
    <property type="entry name" value="Ankyrin_rpt-contain_sf"/>
</dbReference>
<sequence>MANIDPRAKNTVDVHNANDDPEVIRIQADLELEDSSPERMRLMRRQLIDGVCDCDSCRRRRLWIAVRRAHKIAAELQQMEELDEMVKRAYQGNSNAVVDMIEKYEFAALEHQGGPIMITGCAVCEKLTQDEKCYHCGREPWMMTMKNFIKSRKDLSKFPRQTPLAEDNILVVIEMTLGGRYICLPVLHAAAWGGSYDLVEKILKYDCDVNQQDMMGCVALHWVTCNGHTAASKQKQYMSTAELLLKSGADVTIPDNGDKTPIELTLSPCPVFNDMRLTILKHKKKILNENLLQYCQEGNADLAMRMHRAGADLGCGDWLNDTPLHVSVTFGHIVLVERLLEAGKIERRLLSLLDARSVDGLTPIDTAHKWGYRRIASILQRERQEQVLKDMVSRITQDGTTTINAKIPPELRGTLLGHQVAKQLKQQQSRQKRMVKLLRLEQRMNKKGSIEKKPLEIQNKSSQLCVIA</sequence>
<feature type="repeat" description="ANK" evidence="3">
    <location>
        <begin position="215"/>
        <end position="256"/>
    </location>
</feature>
<dbReference type="PROSITE" id="PS50297">
    <property type="entry name" value="ANK_REP_REGION"/>
    <property type="match status" value="1"/>
</dbReference>
<dbReference type="InterPro" id="IPR002110">
    <property type="entry name" value="Ankyrin_rpt"/>
</dbReference>
<keyword evidence="1" id="KW-0677">Repeat</keyword>
<dbReference type="InterPro" id="IPR050776">
    <property type="entry name" value="Ank_Repeat/CDKN_Inhibitor"/>
</dbReference>
<dbReference type="SUPFAM" id="SSF48403">
    <property type="entry name" value="Ankyrin repeat"/>
    <property type="match status" value="1"/>
</dbReference>
<dbReference type="EMBL" id="HBKN01001079">
    <property type="protein sequence ID" value="CAE2191615.1"/>
    <property type="molecule type" value="Transcribed_RNA"/>
</dbReference>
<evidence type="ECO:0000313" key="4">
    <source>
        <dbReference type="EMBL" id="CAE2191615.1"/>
    </source>
</evidence>
<dbReference type="PANTHER" id="PTHR24201">
    <property type="entry name" value="ANK_REP_REGION DOMAIN-CONTAINING PROTEIN"/>
    <property type="match status" value="1"/>
</dbReference>